<evidence type="ECO:0000313" key="1">
    <source>
        <dbReference type="EMBL" id="AUM13312.1"/>
    </source>
</evidence>
<organism evidence="1 2">
    <name type="scientific">Ketobacter alkanivorans</name>
    <dbReference type="NCBI Taxonomy" id="1917421"/>
    <lineage>
        <taxon>Bacteria</taxon>
        <taxon>Pseudomonadati</taxon>
        <taxon>Pseudomonadota</taxon>
        <taxon>Gammaproteobacteria</taxon>
        <taxon>Pseudomonadales</taxon>
        <taxon>Ketobacteraceae</taxon>
        <taxon>Ketobacter</taxon>
    </lineage>
</organism>
<evidence type="ECO:0000313" key="2">
    <source>
        <dbReference type="Proteomes" id="UP000235116"/>
    </source>
</evidence>
<keyword evidence="2" id="KW-1185">Reference proteome</keyword>
<dbReference type="RefSeq" id="WP_101894690.1">
    <property type="nucleotide sequence ID" value="NZ_CP022684.1"/>
</dbReference>
<reference evidence="2" key="1">
    <citation type="submission" date="2017-08" db="EMBL/GenBank/DDBJ databases">
        <title>Direct submision.</title>
        <authorList>
            <person name="Kim S.-J."/>
            <person name="Rhee S.-K."/>
        </authorList>
    </citation>
    <scope>NUCLEOTIDE SEQUENCE [LARGE SCALE GENOMIC DNA]</scope>
    <source>
        <strain evidence="2">GI5</strain>
    </source>
</reference>
<proteinExistence type="predicted"/>
<dbReference type="Proteomes" id="UP000235116">
    <property type="component" value="Chromosome"/>
</dbReference>
<name>A0A2K9LM09_9GAMM</name>
<protein>
    <submittedName>
        <fullName evidence="1">Uncharacterized protein</fullName>
    </submittedName>
</protein>
<gene>
    <name evidence="1" type="ORF">Kalk_13150</name>
</gene>
<sequence length="264" mass="27630">MKNSIYALGVLTFGLAGCGGGGGGDSVSGVSSSNGLEGTWIQTNVNYVLASGDVFKVRRQTIVVTKQDDFLYFTDCISGASLAAQVVDDQVDFVSAGVPNLLVENNSTLTTSLVSGSLGTDVELQKVSSDKTVSVADVSLTEPANISSWDQVCLETIVDQFLPDEVKIKAVHNSSETTVGVNLELGGDIAAGLYTFPSGSSDVDGYVTEGADTRNLLNPVGSIVISEVANTYLDFNLAMDNNVNANSDGVEGRVEIDSSWLSYE</sequence>
<accession>A0A2K9LM09</accession>
<dbReference type="PROSITE" id="PS51257">
    <property type="entry name" value="PROKAR_LIPOPROTEIN"/>
    <property type="match status" value="1"/>
</dbReference>
<dbReference type="EMBL" id="CP022684">
    <property type="protein sequence ID" value="AUM13312.1"/>
    <property type="molecule type" value="Genomic_DNA"/>
</dbReference>
<dbReference type="KEGG" id="kak:Kalk_13150"/>
<dbReference type="AlphaFoldDB" id="A0A2K9LM09"/>